<feature type="transmembrane region" description="Helical" evidence="1">
    <location>
        <begin position="84"/>
        <end position="104"/>
    </location>
</feature>
<dbReference type="STRING" id="545697.HMPREF0216_02581"/>
<sequence>MIIKSKEREENEMKRESKFIIKKIWLISIIIFITVIILSCFFKIKFFIFGINPNFLYYILFLIIIICPIVFFCCEKEDMLLGKLIYTITMVLIIAISMFIYMFLFSGNKYFTFKSPQRTNDLVIEEKSFLLSGISTFYEKKFGVFIKPLDIEINIDDGFRPFSTDSYEINWIDEDTVNVRYNYGNEDVWKSEIIKLK</sequence>
<dbReference type="eggNOG" id="ENOG5033BXD">
    <property type="taxonomic scope" value="Bacteria"/>
</dbReference>
<name>L1QAW8_9CLOT</name>
<gene>
    <name evidence="2" type="ORF">HMPREF0216_02581</name>
</gene>
<keyword evidence="3" id="KW-1185">Reference proteome</keyword>
<protein>
    <submittedName>
        <fullName evidence="2">Uncharacterized protein</fullName>
    </submittedName>
</protein>
<dbReference type="Proteomes" id="UP000010420">
    <property type="component" value="Unassembled WGS sequence"/>
</dbReference>
<accession>L1QAW8</accession>
<comment type="caution">
    <text evidence="2">The sequence shown here is derived from an EMBL/GenBank/DDBJ whole genome shotgun (WGS) entry which is preliminary data.</text>
</comment>
<feature type="transmembrane region" description="Helical" evidence="1">
    <location>
        <begin position="24"/>
        <end position="49"/>
    </location>
</feature>
<dbReference type="EMBL" id="AMEZ01000075">
    <property type="protein sequence ID" value="EKY25113.1"/>
    <property type="molecule type" value="Genomic_DNA"/>
</dbReference>
<keyword evidence="1" id="KW-0472">Membrane</keyword>
<dbReference type="PATRIC" id="fig|545697.3.peg.2540"/>
<dbReference type="AlphaFoldDB" id="L1QAW8"/>
<evidence type="ECO:0000313" key="3">
    <source>
        <dbReference type="Proteomes" id="UP000010420"/>
    </source>
</evidence>
<keyword evidence="1" id="KW-0812">Transmembrane</keyword>
<organism evidence="2 3">
    <name type="scientific">Clostridium celatum DSM 1785</name>
    <dbReference type="NCBI Taxonomy" id="545697"/>
    <lineage>
        <taxon>Bacteria</taxon>
        <taxon>Bacillati</taxon>
        <taxon>Bacillota</taxon>
        <taxon>Clostridia</taxon>
        <taxon>Eubacteriales</taxon>
        <taxon>Clostridiaceae</taxon>
        <taxon>Clostridium</taxon>
    </lineage>
</organism>
<dbReference type="HOGENOM" id="CLU_1508062_0_0_9"/>
<evidence type="ECO:0000313" key="2">
    <source>
        <dbReference type="EMBL" id="EKY25113.1"/>
    </source>
</evidence>
<keyword evidence="1" id="KW-1133">Transmembrane helix</keyword>
<feature type="transmembrane region" description="Helical" evidence="1">
    <location>
        <begin position="55"/>
        <end position="72"/>
    </location>
</feature>
<reference evidence="2 3" key="1">
    <citation type="submission" date="2012-05" db="EMBL/GenBank/DDBJ databases">
        <authorList>
            <person name="Weinstock G."/>
            <person name="Sodergren E."/>
            <person name="Lobos E.A."/>
            <person name="Fulton L."/>
            <person name="Fulton R."/>
            <person name="Courtney L."/>
            <person name="Fronick C."/>
            <person name="O'Laughlin M."/>
            <person name="Godfrey J."/>
            <person name="Wilson R.M."/>
            <person name="Miner T."/>
            <person name="Farmer C."/>
            <person name="Delehaunty K."/>
            <person name="Cordes M."/>
            <person name="Minx P."/>
            <person name="Tomlinson C."/>
            <person name="Chen J."/>
            <person name="Wollam A."/>
            <person name="Pepin K.H."/>
            <person name="Bhonagiri V."/>
            <person name="Zhang X."/>
            <person name="Suruliraj S."/>
            <person name="Warren W."/>
            <person name="Mitreva M."/>
            <person name="Mardis E.R."/>
            <person name="Wilson R.K."/>
        </authorList>
    </citation>
    <scope>NUCLEOTIDE SEQUENCE [LARGE SCALE GENOMIC DNA]</scope>
    <source>
        <strain evidence="2 3">DSM 1785</strain>
    </source>
</reference>
<evidence type="ECO:0000256" key="1">
    <source>
        <dbReference type="SAM" id="Phobius"/>
    </source>
</evidence>
<proteinExistence type="predicted"/>